<evidence type="ECO:0000256" key="1">
    <source>
        <dbReference type="SAM" id="MobiDB-lite"/>
    </source>
</evidence>
<dbReference type="KEGG" id="ttu:TERTU_0387"/>
<feature type="compositionally biased region" description="Low complexity" evidence="1">
    <location>
        <begin position="88"/>
        <end position="103"/>
    </location>
</feature>
<feature type="compositionally biased region" description="Polar residues" evidence="1">
    <location>
        <begin position="104"/>
        <end position="113"/>
    </location>
</feature>
<organism evidence="2 3">
    <name type="scientific">Teredinibacter turnerae (strain ATCC 39867 / T7901)</name>
    <dbReference type="NCBI Taxonomy" id="377629"/>
    <lineage>
        <taxon>Bacteria</taxon>
        <taxon>Pseudomonadati</taxon>
        <taxon>Pseudomonadota</taxon>
        <taxon>Gammaproteobacteria</taxon>
        <taxon>Cellvibrionales</taxon>
        <taxon>Cellvibrionaceae</taxon>
        <taxon>Teredinibacter</taxon>
    </lineage>
</organism>
<feature type="region of interest" description="Disordered" evidence="1">
    <location>
        <begin position="59"/>
        <end position="167"/>
    </location>
</feature>
<dbReference type="EMBL" id="CP001614">
    <property type="protein sequence ID" value="ACR11789.1"/>
    <property type="molecule type" value="Genomic_DNA"/>
</dbReference>
<feature type="compositionally biased region" description="Basic and acidic residues" evidence="1">
    <location>
        <begin position="149"/>
        <end position="167"/>
    </location>
</feature>
<dbReference type="HOGENOM" id="CLU_1151353_0_0_6"/>
<dbReference type="AlphaFoldDB" id="C5BMC4"/>
<evidence type="ECO:0000313" key="2">
    <source>
        <dbReference type="EMBL" id="ACR11789.1"/>
    </source>
</evidence>
<evidence type="ECO:0000313" key="3">
    <source>
        <dbReference type="Proteomes" id="UP000009080"/>
    </source>
</evidence>
<protein>
    <submittedName>
        <fullName evidence="2">Uncharacterized protein</fullName>
    </submittedName>
</protein>
<accession>C5BMC4</accession>
<name>C5BMC4_TERTT</name>
<sequence>MQSMAGRMTLAEFLTRRGTIAAAASIGLHSILLLLPETAEPPEFARSERKTFAVTLRKASPDISPEPQSNALASKPLPLSETTPVSHSETNTETSDSNSATDNQQTTEQNMRRQQLPAIPTHPPAPAASQTNSKYTASQKSEQSSDSLRVFDPRLRNKFKRDTGPSRSEQIDAFKHKHTFTDVHGRTVRKNGRYCSVYTPPKSLTETGLWSLPFVCDTSQDEGEKIKRGIAEALRDYRQQP</sequence>
<dbReference type="Proteomes" id="UP000009080">
    <property type="component" value="Chromosome"/>
</dbReference>
<keyword evidence="3" id="KW-1185">Reference proteome</keyword>
<gene>
    <name evidence="2" type="ordered locus">TERTU_0387</name>
</gene>
<dbReference type="eggNOG" id="ENOG5030SY1">
    <property type="taxonomic scope" value="Bacteria"/>
</dbReference>
<reference evidence="2 3" key="1">
    <citation type="journal article" date="2009" name="PLoS ONE">
        <title>The complete genome of Teredinibacter turnerae T7901: an intracellular endosymbiont of marine wood-boring bivalves (shipworms).</title>
        <authorList>
            <person name="Yang J.C."/>
            <person name="Madupu R."/>
            <person name="Durkin A.S."/>
            <person name="Ekborg N.A."/>
            <person name="Pedamallu C.S."/>
            <person name="Hostetler J.B."/>
            <person name="Radune D."/>
            <person name="Toms B.S."/>
            <person name="Henrissat B."/>
            <person name="Coutinho P.M."/>
            <person name="Schwarz S."/>
            <person name="Field L."/>
            <person name="Trindade-Silva A.E."/>
            <person name="Soares C.A.G."/>
            <person name="Elshahawi S."/>
            <person name="Hanora A."/>
            <person name="Schmidt E.W."/>
            <person name="Haygood M.G."/>
            <person name="Posfai J."/>
            <person name="Benner J."/>
            <person name="Madinger C."/>
            <person name="Nove J."/>
            <person name="Anton B."/>
            <person name="Chaudhary K."/>
            <person name="Foster J."/>
            <person name="Holman A."/>
            <person name="Kumar S."/>
            <person name="Lessard P.A."/>
            <person name="Luyten Y.A."/>
            <person name="Slatko B."/>
            <person name="Wood N."/>
            <person name="Wu B."/>
            <person name="Teplitski M."/>
            <person name="Mougous J.D."/>
            <person name="Ward N."/>
            <person name="Eisen J.A."/>
            <person name="Badger J.H."/>
            <person name="Distel D.L."/>
        </authorList>
    </citation>
    <scope>NUCLEOTIDE SEQUENCE [LARGE SCALE GENOMIC DNA]</scope>
    <source>
        <strain evidence="3">ATCC 39867 / T7901</strain>
    </source>
</reference>
<feature type="compositionally biased region" description="Polar residues" evidence="1">
    <location>
        <begin position="129"/>
        <end position="147"/>
    </location>
</feature>
<proteinExistence type="predicted"/>